<proteinExistence type="predicted"/>
<feature type="region of interest" description="Disordered" evidence="1">
    <location>
        <begin position="60"/>
        <end position="85"/>
    </location>
</feature>
<comment type="caution">
    <text evidence="2">The sequence shown here is derived from an EMBL/GenBank/DDBJ whole genome shotgun (WGS) entry which is preliminary data.</text>
</comment>
<gene>
    <name evidence="2" type="ORF">B0A49_12149</name>
</gene>
<feature type="compositionally biased region" description="Polar residues" evidence="1">
    <location>
        <begin position="73"/>
        <end position="85"/>
    </location>
</feature>
<dbReference type="EMBL" id="NAJN01002739">
    <property type="protein sequence ID" value="TKA49842.1"/>
    <property type="molecule type" value="Genomic_DNA"/>
</dbReference>
<organism evidence="2 3">
    <name type="scientific">Cryomyces minteri</name>
    <dbReference type="NCBI Taxonomy" id="331657"/>
    <lineage>
        <taxon>Eukaryota</taxon>
        <taxon>Fungi</taxon>
        <taxon>Dikarya</taxon>
        <taxon>Ascomycota</taxon>
        <taxon>Pezizomycotina</taxon>
        <taxon>Dothideomycetes</taxon>
        <taxon>Dothideomycetes incertae sedis</taxon>
        <taxon>Cryomyces</taxon>
    </lineage>
</organism>
<evidence type="ECO:0000313" key="3">
    <source>
        <dbReference type="Proteomes" id="UP000308768"/>
    </source>
</evidence>
<reference evidence="2 3" key="1">
    <citation type="submission" date="2017-03" db="EMBL/GenBank/DDBJ databases">
        <title>Genomes of endolithic fungi from Antarctica.</title>
        <authorList>
            <person name="Coleine C."/>
            <person name="Masonjones S."/>
            <person name="Stajich J.E."/>
        </authorList>
    </citation>
    <scope>NUCLEOTIDE SEQUENCE [LARGE SCALE GENOMIC DNA]</scope>
    <source>
        <strain evidence="2 3">CCFEE 5187</strain>
    </source>
</reference>
<evidence type="ECO:0000313" key="2">
    <source>
        <dbReference type="EMBL" id="TKA49842.1"/>
    </source>
</evidence>
<accession>A0A4U0VLK9</accession>
<protein>
    <submittedName>
        <fullName evidence="2">Uncharacterized protein</fullName>
    </submittedName>
</protein>
<evidence type="ECO:0000256" key="1">
    <source>
        <dbReference type="SAM" id="MobiDB-lite"/>
    </source>
</evidence>
<keyword evidence="3" id="KW-1185">Reference proteome</keyword>
<name>A0A4U0VLK9_9PEZI</name>
<dbReference type="Proteomes" id="UP000308768">
    <property type="component" value="Unassembled WGS sequence"/>
</dbReference>
<dbReference type="AlphaFoldDB" id="A0A4U0VLK9"/>
<sequence>MVNVYRCIRPLQKSSTGPNHLLADAAVGPTFVGALTREYGRKGIDREEKAAMLAVGCTPSSPRLESAEASESVALTTEQSLFLEQ</sequence>